<feature type="compositionally biased region" description="Low complexity" evidence="1">
    <location>
        <begin position="78"/>
        <end position="89"/>
    </location>
</feature>
<keyword evidence="3" id="KW-1185">Reference proteome</keyword>
<dbReference type="EMBL" id="JYFN01000001">
    <property type="protein sequence ID" value="KJE25610.1"/>
    <property type="molecule type" value="Genomic_DNA"/>
</dbReference>
<accession>A0A0D8BNA8</accession>
<comment type="caution">
    <text evidence="2">The sequence shown here is derived from an EMBL/GenBank/DDBJ whole genome shotgun (WGS) entry which is preliminary data.</text>
</comment>
<reference evidence="3" key="1">
    <citation type="submission" date="2015-02" db="EMBL/GenBank/DDBJ databases">
        <title>Draft Genome of Frankia sp. CpI1-S.</title>
        <authorList>
            <person name="Oshone R.T."/>
            <person name="Ngom M."/>
            <person name="Ghodhbane-Gtari F."/>
            <person name="Gtari M."/>
            <person name="Morris K."/>
            <person name="Thomas K."/>
            <person name="Sen A."/>
            <person name="Tisa L.S."/>
        </authorList>
    </citation>
    <scope>NUCLEOTIDE SEQUENCE [LARGE SCALE GENOMIC DNA]</scope>
    <source>
        <strain evidence="3">CpI1-S</strain>
    </source>
</reference>
<evidence type="ECO:0000313" key="2">
    <source>
        <dbReference type="EMBL" id="KJE25610.1"/>
    </source>
</evidence>
<protein>
    <submittedName>
        <fullName evidence="2">Uncharacterized protein</fullName>
    </submittedName>
</protein>
<feature type="region of interest" description="Disordered" evidence="1">
    <location>
        <begin position="43"/>
        <end position="120"/>
    </location>
</feature>
<evidence type="ECO:0000313" key="3">
    <source>
        <dbReference type="Proteomes" id="UP000032545"/>
    </source>
</evidence>
<dbReference type="Proteomes" id="UP000032545">
    <property type="component" value="Unassembled WGS sequence"/>
</dbReference>
<evidence type="ECO:0000256" key="1">
    <source>
        <dbReference type="SAM" id="MobiDB-lite"/>
    </source>
</evidence>
<feature type="compositionally biased region" description="Low complexity" evidence="1">
    <location>
        <begin position="48"/>
        <end position="62"/>
    </location>
</feature>
<proteinExistence type="predicted"/>
<dbReference type="AlphaFoldDB" id="A0A0D8BNA8"/>
<gene>
    <name evidence="2" type="ORF">FF36_00226</name>
</gene>
<organism evidence="2 3">
    <name type="scientific">Frankia torreyi</name>
    <dbReference type="NCBI Taxonomy" id="1856"/>
    <lineage>
        <taxon>Bacteria</taxon>
        <taxon>Bacillati</taxon>
        <taxon>Actinomycetota</taxon>
        <taxon>Actinomycetes</taxon>
        <taxon>Frankiales</taxon>
        <taxon>Frankiaceae</taxon>
        <taxon>Frankia</taxon>
    </lineage>
</organism>
<reference evidence="2 3" key="2">
    <citation type="journal article" date="2016" name="Genome Announc.">
        <title>Permanent Draft Genome Sequences for Two Variants of Frankia sp. Strain CpI1, the First Frankia Strain Isolated from Root Nodules of Comptonia peregrina.</title>
        <authorList>
            <person name="Oshone R."/>
            <person name="Hurst S.G.IV."/>
            <person name="Abebe-Akele F."/>
            <person name="Simpson S."/>
            <person name="Morris K."/>
            <person name="Thomas W.K."/>
            <person name="Tisa L.S."/>
        </authorList>
    </citation>
    <scope>NUCLEOTIDE SEQUENCE [LARGE SCALE GENOMIC DNA]</scope>
    <source>
        <strain evidence="3">CpI1-S</strain>
    </source>
</reference>
<name>A0A0D8BNA8_9ACTN</name>
<sequence length="120" mass="12792">MTKIMADCADTRIGGAKRLLHESDFYLRDRRLPELRVIGRDRVRRGGSRPLSRRSSLSGSGRVAQRVGSVFAGAGPMGSRSNGSRSNGSTGVAWTGTVSPRDGVATDAAATSRRRATSRC</sequence>